<evidence type="ECO:0000256" key="1">
    <source>
        <dbReference type="PROSITE-ProRule" id="PRU00042"/>
    </source>
</evidence>
<evidence type="ECO:0000313" key="5">
    <source>
        <dbReference type="Proteomes" id="UP000785679"/>
    </source>
</evidence>
<evidence type="ECO:0000313" key="4">
    <source>
        <dbReference type="EMBL" id="TNV80226.1"/>
    </source>
</evidence>
<organism evidence="4 5">
    <name type="scientific">Halteria grandinella</name>
    <dbReference type="NCBI Taxonomy" id="5974"/>
    <lineage>
        <taxon>Eukaryota</taxon>
        <taxon>Sar</taxon>
        <taxon>Alveolata</taxon>
        <taxon>Ciliophora</taxon>
        <taxon>Intramacronucleata</taxon>
        <taxon>Spirotrichea</taxon>
        <taxon>Stichotrichia</taxon>
        <taxon>Sporadotrichida</taxon>
        <taxon>Halteriidae</taxon>
        <taxon>Halteria</taxon>
    </lineage>
</organism>
<dbReference type="AlphaFoldDB" id="A0A8J8T3J8"/>
<feature type="region of interest" description="Disordered" evidence="2">
    <location>
        <begin position="1"/>
        <end position="91"/>
    </location>
</feature>
<name>A0A8J8T3J8_HALGN</name>
<feature type="region of interest" description="Disordered" evidence="2">
    <location>
        <begin position="325"/>
        <end position="426"/>
    </location>
</feature>
<keyword evidence="5" id="KW-1185">Reference proteome</keyword>
<comment type="caution">
    <text evidence="4">The sequence shown here is derived from an EMBL/GenBank/DDBJ whole genome shotgun (WGS) entry which is preliminary data.</text>
</comment>
<feature type="domain" description="C2H2-type" evidence="3">
    <location>
        <begin position="430"/>
        <end position="458"/>
    </location>
</feature>
<dbReference type="Proteomes" id="UP000785679">
    <property type="component" value="Unassembled WGS sequence"/>
</dbReference>
<keyword evidence="1" id="KW-0479">Metal-binding</keyword>
<keyword evidence="1" id="KW-0862">Zinc</keyword>
<feature type="region of interest" description="Disordered" evidence="2">
    <location>
        <begin position="252"/>
        <end position="275"/>
    </location>
</feature>
<accession>A0A8J8T3J8</accession>
<feature type="compositionally biased region" description="Low complexity" evidence="2">
    <location>
        <begin position="261"/>
        <end position="275"/>
    </location>
</feature>
<evidence type="ECO:0000256" key="2">
    <source>
        <dbReference type="SAM" id="MobiDB-lite"/>
    </source>
</evidence>
<feature type="compositionally biased region" description="Basic residues" evidence="2">
    <location>
        <begin position="395"/>
        <end position="420"/>
    </location>
</feature>
<protein>
    <recommendedName>
        <fullName evidence="3">C2H2-type domain-containing protein</fullName>
    </recommendedName>
</protein>
<gene>
    <name evidence="4" type="ORF">FGO68_gene17432</name>
</gene>
<keyword evidence="1" id="KW-0863">Zinc-finger</keyword>
<dbReference type="OrthoDB" id="326876at2759"/>
<dbReference type="GO" id="GO:0008270">
    <property type="term" value="F:zinc ion binding"/>
    <property type="evidence" value="ECO:0007669"/>
    <property type="project" value="UniProtKB-KW"/>
</dbReference>
<proteinExistence type="predicted"/>
<evidence type="ECO:0000259" key="3">
    <source>
        <dbReference type="PROSITE" id="PS50157"/>
    </source>
</evidence>
<dbReference type="PROSITE" id="PS50157">
    <property type="entry name" value="ZINC_FINGER_C2H2_2"/>
    <property type="match status" value="1"/>
</dbReference>
<reference evidence="4" key="1">
    <citation type="submission" date="2019-06" db="EMBL/GenBank/DDBJ databases">
        <authorList>
            <person name="Zheng W."/>
        </authorList>
    </citation>
    <scope>NUCLEOTIDE SEQUENCE</scope>
    <source>
        <strain evidence="4">QDHG01</strain>
    </source>
</reference>
<sequence length="541" mass="62068">MNRQQPAHWVQAQYEANAAPSFQEPNAKRSGQIHPQSNRARASSSRKSTNVAQSTSYKARSNSQLAKQNAPSQQKKHQPSLPKPTQHFSSSVQYDYPQSAPFQNWNKPRGGVPNPSVGIDQNMHANMSEHGFHNHFYQTRQNYFLQGNLPFRDGAVPPNPHYTCYMLLKEQHHSLDLLLGALSQDIAEMRVEVANLSLKPNYTQRDLQSLDDRKLKLLQREHTFIAARNTFHMSARYIQYVEIEGTLGAQQSSSAESMRKQTQQSSVQTTSPIQVTREIITKEKENEATDSNVVENGFDESEGEIIESSEDEHVHEVIDFVEPHSKQTDGDSHIMNFDAPSSQIPPLIESEHLSSDEEEKTFAHQQESEDEDFKPAEKKQQKQTPSALKQELINKKVKKPITKSKKTSRKRCRKGKNVKYPKKDDSKQDFTCEKCGEVFYNGWALGGHASRVHPGESEAYKRKIQRREEREFERNLLRMAKERHIQCYGQHTPINRVKIRKFKRELRQEAVMANVQGQSQESTKVVHLRLHPGKTLMLAKK</sequence>
<dbReference type="InterPro" id="IPR013087">
    <property type="entry name" value="Znf_C2H2_type"/>
</dbReference>
<feature type="compositionally biased region" description="Polar residues" evidence="2">
    <location>
        <begin position="47"/>
        <end position="73"/>
    </location>
</feature>
<dbReference type="EMBL" id="RRYP01007802">
    <property type="protein sequence ID" value="TNV80226.1"/>
    <property type="molecule type" value="Genomic_DNA"/>
</dbReference>
<dbReference type="PROSITE" id="PS00028">
    <property type="entry name" value="ZINC_FINGER_C2H2_1"/>
    <property type="match status" value="1"/>
</dbReference>